<dbReference type="PROSITE" id="PS50113">
    <property type="entry name" value="PAC"/>
    <property type="match status" value="1"/>
</dbReference>
<organism evidence="12 13">
    <name type="scientific">Candidatus Nealsonbacteria bacterium CG_4_10_14_0_8_um_filter_37_14</name>
    <dbReference type="NCBI Taxonomy" id="1974684"/>
    <lineage>
        <taxon>Bacteria</taxon>
        <taxon>Candidatus Nealsoniibacteriota</taxon>
    </lineage>
</organism>
<reference evidence="13" key="1">
    <citation type="submission" date="2017-09" db="EMBL/GenBank/DDBJ databases">
        <title>Depth-based differentiation of microbial function through sediment-hosted aquifers and enrichment of novel symbionts in the deep terrestrial subsurface.</title>
        <authorList>
            <person name="Probst A.J."/>
            <person name="Ladd B."/>
            <person name="Jarett J.K."/>
            <person name="Geller-Mcgrath D.E."/>
            <person name="Sieber C.M.K."/>
            <person name="Emerson J.B."/>
            <person name="Anantharaman K."/>
            <person name="Thomas B.C."/>
            <person name="Malmstrom R."/>
            <person name="Stieglmeier M."/>
            <person name="Klingl A."/>
            <person name="Woyke T."/>
            <person name="Ryan C.M."/>
            <person name="Banfield J.F."/>
        </authorList>
    </citation>
    <scope>NUCLEOTIDE SEQUENCE [LARGE SCALE GENOMIC DNA]</scope>
</reference>
<dbReference type="SUPFAM" id="SSF47384">
    <property type="entry name" value="Homodimeric domain of signal transducing histidine kinase"/>
    <property type="match status" value="1"/>
</dbReference>
<dbReference type="Pfam" id="PF00989">
    <property type="entry name" value="PAS"/>
    <property type="match status" value="1"/>
</dbReference>
<dbReference type="EMBL" id="PFLW01000018">
    <property type="protein sequence ID" value="PIY89565.1"/>
    <property type="molecule type" value="Genomic_DNA"/>
</dbReference>
<dbReference type="EC" id="2.7.13.3" evidence="2"/>
<sequence length="524" mass="60668">MTEEKFYKEELKILKEDFNDLKTYLDEIRNILPVSVCTLSSFWVIVDINKATETLTGYRPLEIIGQPINFILQKKQELEKIKEKAEKEEKIVVEETLLTLKNKKEIPVSISMVGRKDREGNLIGYFLSITDTTETKKYQNRLEKGTKALEESRSALMNMLEDIEGARREAEEERNKTFAIIQNFVDGLLFFDKENNLSLINPQAEVFFDIKRSDIIGKPIFELSTFPTLGPLTILLGREVRGVFRKELPIKEHLTLEVSTVPMVSGEEKLGNLVILHDITREKMIERMKTEFVSLSAHQLRTPLSAIKWTLRMLLDGDLGEITKEQKEYIGKTYESNERMIDLINDLLNVTRIEEGRYLYEPTLTDFQAIVQFVINSFKEEIKKKRIKFEFKKTEEKLPEVKVDVEKMRLAVQNLLNNAISYTPSGGEVTISLKYDKDKIEVAVKDTGIGIPQDQQERVFSKFFRATNAIRKETKGTGLGLYIAKNIIEAHGGKIWFESKEDKGSTFYFTLPVEKRFEEFLKRL</sequence>
<feature type="coiled-coil region" evidence="8">
    <location>
        <begin position="68"/>
        <end position="95"/>
    </location>
</feature>
<feature type="coiled-coil region" evidence="8">
    <location>
        <begin position="149"/>
        <end position="176"/>
    </location>
</feature>
<keyword evidence="3" id="KW-0597">Phosphoprotein</keyword>
<dbReference type="GO" id="GO:0005886">
    <property type="term" value="C:plasma membrane"/>
    <property type="evidence" value="ECO:0007669"/>
    <property type="project" value="TreeGrafter"/>
</dbReference>
<dbReference type="InterPro" id="IPR003594">
    <property type="entry name" value="HATPase_dom"/>
</dbReference>
<dbReference type="SMART" id="SM00388">
    <property type="entry name" value="HisKA"/>
    <property type="match status" value="1"/>
</dbReference>
<evidence type="ECO:0000256" key="1">
    <source>
        <dbReference type="ARBA" id="ARBA00000085"/>
    </source>
</evidence>
<dbReference type="GO" id="GO:0004721">
    <property type="term" value="F:phosphoprotein phosphatase activity"/>
    <property type="evidence" value="ECO:0007669"/>
    <property type="project" value="TreeGrafter"/>
</dbReference>
<dbReference type="Pfam" id="PF00512">
    <property type="entry name" value="HisKA"/>
    <property type="match status" value="1"/>
</dbReference>
<dbReference type="InterPro" id="IPR036097">
    <property type="entry name" value="HisK_dim/P_sf"/>
</dbReference>
<evidence type="ECO:0000259" key="10">
    <source>
        <dbReference type="PROSITE" id="PS50112"/>
    </source>
</evidence>
<dbReference type="PROSITE" id="PS50109">
    <property type="entry name" value="HIS_KIN"/>
    <property type="match status" value="1"/>
</dbReference>
<dbReference type="GO" id="GO:0016036">
    <property type="term" value="P:cellular response to phosphate starvation"/>
    <property type="evidence" value="ECO:0007669"/>
    <property type="project" value="TreeGrafter"/>
</dbReference>
<dbReference type="PROSITE" id="PS50112">
    <property type="entry name" value="PAS"/>
    <property type="match status" value="1"/>
</dbReference>
<evidence type="ECO:0000256" key="5">
    <source>
        <dbReference type="ARBA" id="ARBA00022777"/>
    </source>
</evidence>
<dbReference type="InterPro" id="IPR003661">
    <property type="entry name" value="HisK_dim/P_dom"/>
</dbReference>
<feature type="domain" description="Histidine kinase" evidence="9">
    <location>
        <begin position="295"/>
        <end position="515"/>
    </location>
</feature>
<dbReference type="SUPFAM" id="SSF55874">
    <property type="entry name" value="ATPase domain of HSP90 chaperone/DNA topoisomerase II/histidine kinase"/>
    <property type="match status" value="1"/>
</dbReference>
<dbReference type="FunFam" id="3.30.565.10:FF:000006">
    <property type="entry name" value="Sensor histidine kinase WalK"/>
    <property type="match status" value="1"/>
</dbReference>
<feature type="domain" description="PAS" evidence="10">
    <location>
        <begin position="45"/>
        <end position="95"/>
    </location>
</feature>
<dbReference type="CDD" id="cd00082">
    <property type="entry name" value="HisKA"/>
    <property type="match status" value="1"/>
</dbReference>
<keyword evidence="6" id="KW-0902">Two-component regulatory system</keyword>
<dbReference type="Pfam" id="PF02518">
    <property type="entry name" value="HATPase_c"/>
    <property type="match status" value="1"/>
</dbReference>
<feature type="domain" description="PAC" evidence="11">
    <location>
        <begin position="91"/>
        <end position="144"/>
    </location>
</feature>
<dbReference type="InterPro" id="IPR004358">
    <property type="entry name" value="Sig_transdc_His_kin-like_C"/>
</dbReference>
<keyword evidence="8" id="KW-0175">Coiled coil</keyword>
<dbReference type="InterPro" id="IPR005467">
    <property type="entry name" value="His_kinase_dom"/>
</dbReference>
<evidence type="ECO:0000256" key="8">
    <source>
        <dbReference type="SAM" id="Coils"/>
    </source>
</evidence>
<dbReference type="InterPro" id="IPR000700">
    <property type="entry name" value="PAS-assoc_C"/>
</dbReference>
<keyword evidence="7" id="KW-0472">Membrane</keyword>
<evidence type="ECO:0000313" key="13">
    <source>
        <dbReference type="Proteomes" id="UP000230767"/>
    </source>
</evidence>
<evidence type="ECO:0000259" key="9">
    <source>
        <dbReference type="PROSITE" id="PS50109"/>
    </source>
</evidence>
<dbReference type="Gene3D" id="1.10.287.130">
    <property type="match status" value="1"/>
</dbReference>
<dbReference type="InterPro" id="IPR035965">
    <property type="entry name" value="PAS-like_dom_sf"/>
</dbReference>
<dbReference type="SMART" id="SM00091">
    <property type="entry name" value="PAS"/>
    <property type="match status" value="2"/>
</dbReference>
<dbReference type="PANTHER" id="PTHR45453:SF1">
    <property type="entry name" value="PHOSPHATE REGULON SENSOR PROTEIN PHOR"/>
    <property type="match status" value="1"/>
</dbReference>
<dbReference type="PANTHER" id="PTHR45453">
    <property type="entry name" value="PHOSPHATE REGULON SENSOR PROTEIN PHOR"/>
    <property type="match status" value="1"/>
</dbReference>
<protein>
    <recommendedName>
        <fullName evidence="2">histidine kinase</fullName>
        <ecNumber evidence="2">2.7.13.3</ecNumber>
    </recommendedName>
</protein>
<keyword evidence="4" id="KW-0808">Transferase</keyword>
<evidence type="ECO:0000259" key="11">
    <source>
        <dbReference type="PROSITE" id="PS50113"/>
    </source>
</evidence>
<dbReference type="Gene3D" id="3.30.565.10">
    <property type="entry name" value="Histidine kinase-like ATPase, C-terminal domain"/>
    <property type="match status" value="1"/>
</dbReference>
<dbReference type="InterPro" id="IPR000014">
    <property type="entry name" value="PAS"/>
</dbReference>
<evidence type="ECO:0000256" key="6">
    <source>
        <dbReference type="ARBA" id="ARBA00023012"/>
    </source>
</evidence>
<dbReference type="GO" id="GO:0000155">
    <property type="term" value="F:phosphorelay sensor kinase activity"/>
    <property type="evidence" value="ECO:0007669"/>
    <property type="project" value="InterPro"/>
</dbReference>
<comment type="caution">
    <text evidence="12">The sequence shown here is derived from an EMBL/GenBank/DDBJ whole genome shotgun (WGS) entry which is preliminary data.</text>
</comment>
<name>A0A2M7R7I5_9BACT</name>
<evidence type="ECO:0000256" key="2">
    <source>
        <dbReference type="ARBA" id="ARBA00012438"/>
    </source>
</evidence>
<keyword evidence="5" id="KW-0418">Kinase</keyword>
<dbReference type="GO" id="GO:0006355">
    <property type="term" value="P:regulation of DNA-templated transcription"/>
    <property type="evidence" value="ECO:0007669"/>
    <property type="project" value="InterPro"/>
</dbReference>
<dbReference type="SUPFAM" id="SSF55785">
    <property type="entry name" value="PYP-like sensor domain (PAS domain)"/>
    <property type="match status" value="2"/>
</dbReference>
<evidence type="ECO:0000313" key="12">
    <source>
        <dbReference type="EMBL" id="PIY89565.1"/>
    </source>
</evidence>
<dbReference type="AlphaFoldDB" id="A0A2M7R7I5"/>
<accession>A0A2M7R7I5</accession>
<dbReference type="Proteomes" id="UP000230767">
    <property type="component" value="Unassembled WGS sequence"/>
</dbReference>
<gene>
    <name evidence="12" type="ORF">COY73_00630</name>
</gene>
<dbReference type="InterPro" id="IPR036890">
    <property type="entry name" value="HATPase_C_sf"/>
</dbReference>
<evidence type="ECO:0000256" key="3">
    <source>
        <dbReference type="ARBA" id="ARBA00022553"/>
    </source>
</evidence>
<comment type="catalytic activity">
    <reaction evidence="1">
        <text>ATP + protein L-histidine = ADP + protein N-phospho-L-histidine.</text>
        <dbReference type="EC" id="2.7.13.3"/>
    </reaction>
</comment>
<dbReference type="NCBIfam" id="TIGR00229">
    <property type="entry name" value="sensory_box"/>
    <property type="match status" value="2"/>
</dbReference>
<evidence type="ECO:0000256" key="4">
    <source>
        <dbReference type="ARBA" id="ARBA00022679"/>
    </source>
</evidence>
<dbReference type="InterPro" id="IPR050351">
    <property type="entry name" value="BphY/WalK/GraS-like"/>
</dbReference>
<dbReference type="CDD" id="cd00075">
    <property type="entry name" value="HATPase"/>
    <property type="match status" value="1"/>
</dbReference>
<dbReference type="InterPro" id="IPR013767">
    <property type="entry name" value="PAS_fold"/>
</dbReference>
<evidence type="ECO:0000256" key="7">
    <source>
        <dbReference type="ARBA" id="ARBA00023136"/>
    </source>
</evidence>
<dbReference type="SMART" id="SM00387">
    <property type="entry name" value="HATPase_c"/>
    <property type="match status" value="1"/>
</dbReference>
<dbReference type="CDD" id="cd00130">
    <property type="entry name" value="PAS"/>
    <property type="match status" value="1"/>
</dbReference>
<proteinExistence type="predicted"/>
<dbReference type="PRINTS" id="PR00344">
    <property type="entry name" value="BCTRLSENSOR"/>
</dbReference>
<dbReference type="Gene3D" id="3.30.450.20">
    <property type="entry name" value="PAS domain"/>
    <property type="match status" value="2"/>
</dbReference>
<dbReference type="Pfam" id="PF13426">
    <property type="entry name" value="PAS_9"/>
    <property type="match status" value="1"/>
</dbReference>